<reference evidence="1 2" key="1">
    <citation type="submission" date="2023-01" db="EMBL/GenBank/DDBJ databases">
        <title>Analysis of 21 Apiospora genomes using comparative genomics revels a genus with tremendous synthesis potential of carbohydrate active enzymes and secondary metabolites.</title>
        <authorList>
            <person name="Sorensen T."/>
        </authorList>
    </citation>
    <scope>NUCLEOTIDE SEQUENCE [LARGE SCALE GENOMIC DNA]</scope>
    <source>
        <strain evidence="1 2">CBS 83171</strain>
    </source>
</reference>
<keyword evidence="2" id="KW-1185">Reference proteome</keyword>
<dbReference type="Proteomes" id="UP001446871">
    <property type="component" value="Unassembled WGS sequence"/>
</dbReference>
<gene>
    <name evidence="1" type="ORF">PG996_002673</name>
</gene>
<proteinExistence type="predicted"/>
<protein>
    <submittedName>
        <fullName evidence="1">Uncharacterized protein</fullName>
    </submittedName>
</protein>
<dbReference type="EMBL" id="JAQQWM010000001">
    <property type="protein sequence ID" value="KAK8083892.1"/>
    <property type="molecule type" value="Genomic_DNA"/>
</dbReference>
<organism evidence="1 2">
    <name type="scientific">Apiospora saccharicola</name>
    <dbReference type="NCBI Taxonomy" id="335842"/>
    <lineage>
        <taxon>Eukaryota</taxon>
        <taxon>Fungi</taxon>
        <taxon>Dikarya</taxon>
        <taxon>Ascomycota</taxon>
        <taxon>Pezizomycotina</taxon>
        <taxon>Sordariomycetes</taxon>
        <taxon>Xylariomycetidae</taxon>
        <taxon>Amphisphaeriales</taxon>
        <taxon>Apiosporaceae</taxon>
        <taxon>Apiospora</taxon>
    </lineage>
</organism>
<accession>A0ABR1WK66</accession>
<evidence type="ECO:0000313" key="1">
    <source>
        <dbReference type="EMBL" id="KAK8083892.1"/>
    </source>
</evidence>
<name>A0ABR1WK66_9PEZI</name>
<evidence type="ECO:0000313" key="2">
    <source>
        <dbReference type="Proteomes" id="UP001446871"/>
    </source>
</evidence>
<comment type="caution">
    <text evidence="1">The sequence shown here is derived from an EMBL/GenBank/DDBJ whole genome shotgun (WGS) entry which is preliminary data.</text>
</comment>
<sequence>MKQQQTLASEKKPNLAYGRSLSFEPWIESHDEAAAPDLFTSSDEDRKLSMVIILGILRVAPSLMDRLNVAEKTWEFLLHHQHAIAIWTPKPATEPYETAKGNRIRRLAEFIREFRSSLTRRGLPEVVLKRNGTSIRLRFPENESQTSEMGPDLAQYIILRWLKRPEFSLLPYVENHKTISLGVFKRMCRIGTGPVRMTDNLFHFQQMALVMEFMAIQAPRGPVVFNIQAAWDFTLDFVAPWKSRGQLPCSRQNAFWVSPKDPTQRVRLETLTLQHFMRVFSTVREVSVNADAVSRLELGGIQMSRTAGGLERTRVNKANQPLFRRLELTEKRLGQMMVVSINYEVPVYKMIRLADSAVGISTPEPEVVRADTEYGPHRWQGAITIFQEAILANFATWYQEWEETLYHIDAVLKVQVESAPCFFFSLYQKSYCF</sequence>